<dbReference type="InterPro" id="IPR010031">
    <property type="entry name" value="FAD_lactone_oxidase-like"/>
</dbReference>
<dbReference type="Gene3D" id="2.130.10.130">
    <property type="entry name" value="Integrin alpha, N-terminal"/>
    <property type="match status" value="1"/>
</dbReference>
<evidence type="ECO:0000313" key="6">
    <source>
        <dbReference type="Proteomes" id="UP000811255"/>
    </source>
</evidence>
<evidence type="ECO:0000313" key="5">
    <source>
        <dbReference type="EMBL" id="MBT2133625.1"/>
    </source>
</evidence>
<dbReference type="InterPro" id="IPR016169">
    <property type="entry name" value="FAD-bd_PCMH_sub2"/>
</dbReference>
<evidence type="ECO:0000256" key="2">
    <source>
        <dbReference type="ARBA" id="ARBA00022827"/>
    </source>
</evidence>
<dbReference type="InterPro" id="IPR013517">
    <property type="entry name" value="FG-GAP"/>
</dbReference>
<dbReference type="InterPro" id="IPR036318">
    <property type="entry name" value="FAD-bd_PCMH-like_sf"/>
</dbReference>
<proteinExistence type="predicted"/>
<evidence type="ECO:0000259" key="4">
    <source>
        <dbReference type="PROSITE" id="PS51387"/>
    </source>
</evidence>
<feature type="domain" description="FAD-binding PCMH-type" evidence="4">
    <location>
        <begin position="346"/>
        <end position="547"/>
    </location>
</feature>
<dbReference type="SUPFAM" id="SSF69318">
    <property type="entry name" value="Integrin alpha N-terminal domain"/>
    <property type="match status" value="1"/>
</dbReference>
<sequence length="1142" mass="123245">MKTYSLPGGGLAGPPSTCSAAPDRVDTFAVAAGGTVWCWSLVGETMLAPFPLPPNGSIPAKGLCAIASGPGRAEVFAVDARSRLPVWWRGNGTAWTIGAPLPGGTSIPAIPVAAVAAAPNDIDVLAVGNDRAPWWWHWNGVIWAGPQRLPDTASLSAVRIAAVSPSPGWLDVFAAGSNRHLWHWSKQGATPWTLEDLGGDLSAEGVSAVSWGPGRVDVFAASRLPNSPLMHWYGNNGAFSAPEELGGILAQGTVSAVSHAANRLDIFAVAGDRGLAHWQWDGSHWFGPAIRGENIPAGDVSAVARAHHRLDAFVTGAGNTLMHWPGGDGAENSKDQRWENWPTTFEKQAPPGVVRPDTLAELVDIVRRAEQQNVGVRAVGTSWSSSDVAMSSGYVVETDRLGGVLTDVLATSLNPAGAGMRLLHVEAGIKLDKLVAELRDLGWEPKTLGGSTGQSLAGAISTSVHGMDPTLGPVPDMVRAIHLVGPGGSQHWIEPANRTITDRTALRAALGMRDEDIHYDDDWFYSVLVSVGSLGIIYSLVIELDDQYDWVETREQFDWAAMRPRLLANDATNPLRTNRQGVQIVITPYPSAGGERDCFLTTRRRDIATVPKPAGADMAWVVRDLTPAIFSTWRADRRTVDEFIIDITEKQQAPGTWRGLASSHAGGSDPGGVRGIGLEVIFDASSTAYLDFVDDALEIIRAAYYDSTPQPWSYLGWISLRFQGRSQAYLSPQHEADLSCSVEFAAAYRRPELPGIGWADTPALLSLIEQAGRRRGGVQHWGMNSELNAQDVALKYRRLDTWRRVRWELTRGGLLKTFDSNFTRRCGLSEPPTMVPTADFDGDGRTNLAIWRPGTGNWVILNAAGDGERSEVLGEAGDIPVPGDYDGDGKIDLAVWRPRTGMWIVAPSAPTAPTRPTFGAGRLRPGRGRFPARSTGTIGIATIAAPPALRNQQWGEATDVPVPGDYDGDGKTDFAVWRPSTGTWWIIDSRTSTTRTQQWGQAGDIPVPRDYDGDGKTDLAVWRPSTGTWWIIDSQTGATRSQQWGQADDIPVPGDYIGDGRIDFAVWRPSTGTWWIMDSQTGATRSQQWGQAGDVPVPGDYDGDGKTDFAVWRPSTGTWWIFDGANPAGRAVKWGQFGDVPI</sequence>
<protein>
    <submittedName>
        <fullName evidence="5">VCBS repeat-containing protein</fullName>
    </submittedName>
</protein>
<keyword evidence="2" id="KW-0285">Flavoprotein</keyword>
<accession>A0ABS5W1I4</accession>
<dbReference type="SUPFAM" id="SSF89372">
    <property type="entry name" value="Fucose-specific lectin"/>
    <property type="match status" value="1"/>
</dbReference>
<dbReference type="InterPro" id="IPR016166">
    <property type="entry name" value="FAD-bd_PCMH"/>
</dbReference>
<gene>
    <name evidence="5" type="ORF">KK137_04695</name>
</gene>
<evidence type="ECO:0000256" key="3">
    <source>
        <dbReference type="SAM" id="MobiDB-lite"/>
    </source>
</evidence>
<dbReference type="Gene3D" id="3.30.465.10">
    <property type="match status" value="1"/>
</dbReference>
<evidence type="ECO:0000256" key="1">
    <source>
        <dbReference type="ARBA" id="ARBA00022729"/>
    </source>
</evidence>
<dbReference type="PANTHER" id="PTHR43762:SF1">
    <property type="entry name" value="D-ARABINONO-1,4-LACTONE OXIDASE"/>
    <property type="match status" value="1"/>
</dbReference>
<comment type="caution">
    <text evidence="5">The sequence shown here is derived from an EMBL/GenBank/DDBJ whole genome shotgun (WGS) entry which is preliminary data.</text>
</comment>
<dbReference type="EMBL" id="JAHFVK010000001">
    <property type="protein sequence ID" value="MBT2133625.1"/>
    <property type="molecule type" value="Genomic_DNA"/>
</dbReference>
<dbReference type="PROSITE" id="PS51387">
    <property type="entry name" value="FAD_PCMH"/>
    <property type="match status" value="1"/>
</dbReference>
<dbReference type="Pfam" id="PF13517">
    <property type="entry name" value="FG-GAP_3"/>
    <property type="match status" value="2"/>
</dbReference>
<name>A0ABS5W1I4_9SPHN</name>
<keyword evidence="1" id="KW-0732">Signal</keyword>
<reference evidence="5 6" key="1">
    <citation type="submission" date="2021-05" db="EMBL/GenBank/DDBJ databases">
        <title>Croceibacterium sp. LX-88 genome sequence.</title>
        <authorList>
            <person name="Luo X."/>
        </authorList>
    </citation>
    <scope>NUCLEOTIDE SEQUENCE [LARGE SCALE GENOMIC DNA]</scope>
    <source>
        <strain evidence="5 6">LX-88</strain>
    </source>
</reference>
<feature type="region of interest" description="Disordered" evidence="3">
    <location>
        <begin position="907"/>
        <end position="931"/>
    </location>
</feature>
<feature type="compositionally biased region" description="Low complexity" evidence="3">
    <location>
        <begin position="907"/>
        <end position="917"/>
    </location>
</feature>
<dbReference type="InterPro" id="IPR028994">
    <property type="entry name" value="Integrin_alpha_N"/>
</dbReference>
<dbReference type="Gene3D" id="2.120.10.70">
    <property type="entry name" value="Fucose-specific lectin"/>
    <property type="match status" value="2"/>
</dbReference>
<dbReference type="Pfam" id="PF01565">
    <property type="entry name" value="FAD_binding_4"/>
    <property type="match status" value="1"/>
</dbReference>
<dbReference type="Proteomes" id="UP000811255">
    <property type="component" value="Unassembled WGS sequence"/>
</dbReference>
<dbReference type="PANTHER" id="PTHR43762">
    <property type="entry name" value="L-GULONOLACTONE OXIDASE"/>
    <property type="match status" value="1"/>
</dbReference>
<keyword evidence="6" id="KW-1185">Reference proteome</keyword>
<dbReference type="RefSeq" id="WP_214534916.1">
    <property type="nucleotide sequence ID" value="NZ_JAHFVK010000001.1"/>
</dbReference>
<organism evidence="5 6">
    <name type="scientific">Croceibacterium selenioxidans</name>
    <dbReference type="NCBI Taxonomy" id="2838833"/>
    <lineage>
        <taxon>Bacteria</taxon>
        <taxon>Pseudomonadati</taxon>
        <taxon>Pseudomonadota</taxon>
        <taxon>Alphaproteobacteria</taxon>
        <taxon>Sphingomonadales</taxon>
        <taxon>Erythrobacteraceae</taxon>
        <taxon>Croceibacterium</taxon>
    </lineage>
</organism>
<keyword evidence="2" id="KW-0274">FAD</keyword>
<dbReference type="InterPro" id="IPR006094">
    <property type="entry name" value="Oxid_FAD_bind_N"/>
</dbReference>
<dbReference type="SUPFAM" id="SSF56176">
    <property type="entry name" value="FAD-binding/transporter-associated domain-like"/>
    <property type="match status" value="1"/>
</dbReference>